<reference evidence="4" key="3">
    <citation type="submission" date="2011-05" db="EMBL/GenBank/DDBJ databases">
        <title>Complete sequence of Methylomonas methanica MC09.</title>
        <authorList>
            <consortium name="US DOE Joint Genome Institute"/>
            <person name="Lucas S."/>
            <person name="Han J."/>
            <person name="Lapidus A."/>
            <person name="Cheng J.-F."/>
            <person name="Goodwin L."/>
            <person name="Pitluck S."/>
            <person name="Peters L."/>
            <person name="Mikhailova N."/>
            <person name="Teshima H."/>
            <person name="Han C."/>
            <person name="Tapia R."/>
            <person name="Land M."/>
            <person name="Hauser L."/>
            <person name="Kyrpides N."/>
            <person name="Ivanova N."/>
            <person name="Pagani I."/>
            <person name="Stein L."/>
            <person name="Woyke T."/>
        </authorList>
    </citation>
    <scope>NUCLEOTIDE SEQUENCE [LARGE SCALE GENOMIC DNA]</scope>
    <source>
        <strain evidence="4">MC09</strain>
    </source>
</reference>
<sequence length="91" mass="9776">MTHTHCKGNKVPLIASLIVTSWMLSVCSPAIAYVGPGPGITLLGSLVGVASFLAVAIGGLLAWPIRQLRQKTKRGRREFDEKDAPHKTPKD</sequence>
<organism evidence="3 4">
    <name type="scientific">Methylomonas methanica (strain DSM 25384 / MC09)</name>
    <dbReference type="NCBI Taxonomy" id="857087"/>
    <lineage>
        <taxon>Bacteria</taxon>
        <taxon>Pseudomonadati</taxon>
        <taxon>Pseudomonadota</taxon>
        <taxon>Gammaproteobacteria</taxon>
        <taxon>Methylococcales</taxon>
        <taxon>Methylococcaceae</taxon>
        <taxon>Methylomonas</taxon>
    </lineage>
</organism>
<dbReference type="EMBL" id="CP002738">
    <property type="protein sequence ID" value="AEG02037.1"/>
    <property type="molecule type" value="Genomic_DNA"/>
</dbReference>
<evidence type="ECO:0000313" key="4">
    <source>
        <dbReference type="Proteomes" id="UP000008888"/>
    </source>
</evidence>
<keyword evidence="2" id="KW-0472">Membrane</keyword>
<evidence type="ECO:0000256" key="2">
    <source>
        <dbReference type="SAM" id="Phobius"/>
    </source>
</evidence>
<reference key="2">
    <citation type="submission" date="2011-05" db="EMBL/GenBank/DDBJ databases">
        <title>Complete genome sequence of the aerobic marine methanotroph Methylomonas methanica MC09.</title>
        <authorList>
            <person name="Boden R."/>
            <person name="Cunliffe M."/>
            <person name="Scanlan J."/>
            <person name="Moussard H."/>
            <person name="Kits K.D."/>
            <person name="Klotz M."/>
            <person name="Jetten M."/>
            <person name="Vuilleumier S."/>
            <person name="Han J."/>
            <person name="Peters L."/>
            <person name="Mikhailova N."/>
            <person name="Teshima H."/>
            <person name="Tapia R."/>
            <person name="Kyrpides N."/>
            <person name="Ivanova N."/>
            <person name="Pagani I."/>
            <person name="Cheng J.-F."/>
            <person name="Goodwin L."/>
            <person name="Han C."/>
            <person name="Hauser L."/>
            <person name="Land M."/>
            <person name="Lapidus A."/>
            <person name="Lucas S."/>
            <person name="Pitluck S."/>
            <person name="Woyke T."/>
            <person name="Stein L.Y."/>
            <person name="Murrell C."/>
        </authorList>
    </citation>
    <scope>NUCLEOTIDE SEQUENCE</scope>
    <source>
        <strain>MC09</strain>
    </source>
</reference>
<reference evidence="3 4" key="1">
    <citation type="journal article" date="2011" name="J. Bacteriol.">
        <title>Complete Genome Sequence of the Aerobic Marine Methanotroph Methylomonas methanica MC09.</title>
        <authorList>
            <person name="Boden R."/>
            <person name="Cunliffe M."/>
            <person name="Scanlan J."/>
            <person name="Moussard H."/>
            <person name="Kits K.D."/>
            <person name="Klotz M.G."/>
            <person name="Jetten M.S."/>
            <person name="Vuilleumier S."/>
            <person name="Han J."/>
            <person name="Peters L."/>
            <person name="Mikhailova N."/>
            <person name="Teshima H."/>
            <person name="Tapia R."/>
            <person name="Kyrpides N."/>
            <person name="Ivanova N."/>
            <person name="Pagani I."/>
            <person name="Cheng J.F."/>
            <person name="Goodwin L."/>
            <person name="Han C."/>
            <person name="Hauser L."/>
            <person name="Land M.L."/>
            <person name="Lapidus A."/>
            <person name="Lucas S."/>
            <person name="Pitluck S."/>
            <person name="Woyke T."/>
            <person name="Stein L."/>
            <person name="Murrell J.C."/>
        </authorList>
    </citation>
    <scope>NUCLEOTIDE SEQUENCE [LARGE SCALE GENOMIC DNA]</scope>
    <source>
        <strain evidence="3 4">MC09</strain>
    </source>
</reference>
<accession>F9ZW66</accession>
<keyword evidence="2" id="KW-1133">Transmembrane helix</keyword>
<keyword evidence="2" id="KW-0812">Transmembrane</keyword>
<evidence type="ECO:0000256" key="1">
    <source>
        <dbReference type="SAM" id="MobiDB-lite"/>
    </source>
</evidence>
<keyword evidence="4" id="KW-1185">Reference proteome</keyword>
<evidence type="ECO:0000313" key="3">
    <source>
        <dbReference type="EMBL" id="AEG02037.1"/>
    </source>
</evidence>
<feature type="compositionally biased region" description="Basic and acidic residues" evidence="1">
    <location>
        <begin position="77"/>
        <end position="91"/>
    </location>
</feature>
<feature type="transmembrane region" description="Helical" evidence="2">
    <location>
        <begin position="40"/>
        <end position="63"/>
    </location>
</feature>
<dbReference type="Proteomes" id="UP000008888">
    <property type="component" value="Chromosome"/>
</dbReference>
<feature type="region of interest" description="Disordered" evidence="1">
    <location>
        <begin position="71"/>
        <end position="91"/>
    </location>
</feature>
<gene>
    <name evidence="3" type="ordered locus">Metme_3676</name>
</gene>
<feature type="transmembrane region" description="Helical" evidence="2">
    <location>
        <begin position="12"/>
        <end position="34"/>
    </location>
</feature>
<dbReference type="KEGG" id="mmt:Metme_3676"/>
<dbReference type="AlphaFoldDB" id="F9ZW66"/>
<name>F9ZW66_METMM</name>
<dbReference type="HOGENOM" id="CLU_2423549_0_0_6"/>
<dbReference type="STRING" id="857087.Metme_3676"/>
<protein>
    <submittedName>
        <fullName evidence="3">Uncharacterized protein</fullName>
    </submittedName>
</protein>
<proteinExistence type="predicted"/>